<dbReference type="PROSITE" id="PS00223">
    <property type="entry name" value="ANNEXIN_1"/>
    <property type="match status" value="1"/>
</dbReference>
<dbReference type="InterPro" id="IPR018252">
    <property type="entry name" value="Annexin_repeat_CS"/>
</dbReference>
<reference evidence="6 7" key="1">
    <citation type="journal article" date="2017" name="Gigascience">
        <title>Genome sequence of the small brown planthopper, Laodelphax striatellus.</title>
        <authorList>
            <person name="Zhu J."/>
            <person name="Jiang F."/>
            <person name="Wang X."/>
            <person name="Yang P."/>
            <person name="Bao Y."/>
            <person name="Zhao W."/>
            <person name="Wang W."/>
            <person name="Lu H."/>
            <person name="Wang Q."/>
            <person name="Cui N."/>
            <person name="Li J."/>
            <person name="Chen X."/>
            <person name="Luo L."/>
            <person name="Yu J."/>
            <person name="Kang L."/>
            <person name="Cui F."/>
        </authorList>
    </citation>
    <scope>NUCLEOTIDE SEQUENCE [LARGE SCALE GENOMIC DNA]</scope>
    <source>
        <strain evidence="6">Lst14</strain>
    </source>
</reference>
<evidence type="ECO:0000256" key="3">
    <source>
        <dbReference type="ARBA" id="ARBA00023216"/>
    </source>
</evidence>
<dbReference type="SMR" id="A0A482X480"/>
<dbReference type="SMART" id="SM00335">
    <property type="entry name" value="ANX"/>
    <property type="match status" value="2"/>
</dbReference>
<comment type="domain">
    <text evidence="4">A pair of annexin repeats may form one binding site for calcium and phospholipid.</text>
</comment>
<keyword evidence="4" id="KW-0111">Calcium/phospholipid-binding</keyword>
<accession>A0A482X480</accession>
<dbReference type="EMBL" id="QKKF02018223">
    <property type="protein sequence ID" value="RZF40492.1"/>
    <property type="molecule type" value="Genomic_DNA"/>
</dbReference>
<keyword evidence="5" id="KW-0732">Signal</keyword>
<keyword evidence="4" id="KW-0106">Calcium</keyword>
<dbReference type="GO" id="GO:0005544">
    <property type="term" value="F:calcium-dependent phospholipid binding"/>
    <property type="evidence" value="ECO:0007669"/>
    <property type="project" value="UniProtKB-KW"/>
</dbReference>
<sequence>MSVSTVITCFYIFLHISIEVVCGDYGPTIIYRETNIEEDAKAVSAAVDRWGTDESALINILAGRTSKQRNEIVNSYNQLNLKQNMRNKVRDDTSGTFQKILVKLMYPMEEFLAREIRLSLEENNKKNVAYIQILCTCNKEMLNPIKEAYFKAFQISLPQDIENRVEDVPARMFLLRVIGSFDLPPRSFEGFDDKKVKEHMKYIPESKGKCRLEENGKLFTLLSKESFTHISTVVREYGAKHKDDPVVKRIKENCEDDLLRIVYTTIVSYAEHPARYYAQLLKDAMDGIGTKERVLDLVIIWRSEIDLKEVNKSFYELTHQSLEKWVKGDTDGDYEKTLLKLIEGNAQNTDHH</sequence>
<gene>
    <name evidence="6" type="ORF">LSTR_LSTR000371</name>
</gene>
<dbReference type="GO" id="GO:0001786">
    <property type="term" value="F:phosphatidylserine binding"/>
    <property type="evidence" value="ECO:0007669"/>
    <property type="project" value="TreeGrafter"/>
</dbReference>
<name>A0A482X480_LAOST</name>
<organism evidence="6 7">
    <name type="scientific">Laodelphax striatellus</name>
    <name type="common">Small brown planthopper</name>
    <name type="synonym">Delphax striatella</name>
    <dbReference type="NCBI Taxonomy" id="195883"/>
    <lineage>
        <taxon>Eukaryota</taxon>
        <taxon>Metazoa</taxon>
        <taxon>Ecdysozoa</taxon>
        <taxon>Arthropoda</taxon>
        <taxon>Hexapoda</taxon>
        <taxon>Insecta</taxon>
        <taxon>Pterygota</taxon>
        <taxon>Neoptera</taxon>
        <taxon>Paraneoptera</taxon>
        <taxon>Hemiptera</taxon>
        <taxon>Auchenorrhyncha</taxon>
        <taxon>Fulgoroidea</taxon>
        <taxon>Delphacidae</taxon>
        <taxon>Criomorphinae</taxon>
        <taxon>Laodelphax</taxon>
    </lineage>
</organism>
<dbReference type="SUPFAM" id="SSF47874">
    <property type="entry name" value="Annexin"/>
    <property type="match status" value="1"/>
</dbReference>
<dbReference type="PANTHER" id="PTHR10502:SF102">
    <property type="entry name" value="ANNEXIN B11"/>
    <property type="match status" value="1"/>
</dbReference>
<dbReference type="FunFam" id="1.10.220.10:FF:000001">
    <property type="entry name" value="Annexin"/>
    <property type="match status" value="1"/>
</dbReference>
<dbReference type="Gene3D" id="1.10.220.10">
    <property type="entry name" value="Annexin"/>
    <property type="match status" value="3"/>
</dbReference>
<evidence type="ECO:0000256" key="5">
    <source>
        <dbReference type="SAM" id="SignalP"/>
    </source>
</evidence>
<dbReference type="GO" id="GO:0005509">
    <property type="term" value="F:calcium ion binding"/>
    <property type="evidence" value="ECO:0007669"/>
    <property type="project" value="InterPro"/>
</dbReference>
<keyword evidence="3 4" id="KW-0041">Annexin</keyword>
<protein>
    <recommendedName>
        <fullName evidence="4">Annexin</fullName>
    </recommendedName>
</protein>
<feature type="signal peptide" evidence="5">
    <location>
        <begin position="1"/>
        <end position="23"/>
    </location>
</feature>
<evidence type="ECO:0000313" key="7">
    <source>
        <dbReference type="Proteomes" id="UP000291343"/>
    </source>
</evidence>
<evidence type="ECO:0000313" key="6">
    <source>
        <dbReference type="EMBL" id="RZF40492.1"/>
    </source>
</evidence>
<dbReference type="InterPro" id="IPR018502">
    <property type="entry name" value="Annexin_repeat"/>
</dbReference>
<evidence type="ECO:0000256" key="1">
    <source>
        <dbReference type="ARBA" id="ARBA00007831"/>
    </source>
</evidence>
<dbReference type="PANTHER" id="PTHR10502">
    <property type="entry name" value="ANNEXIN"/>
    <property type="match status" value="1"/>
</dbReference>
<dbReference type="PROSITE" id="PS51897">
    <property type="entry name" value="ANNEXIN_2"/>
    <property type="match status" value="2"/>
</dbReference>
<keyword evidence="7" id="KW-1185">Reference proteome</keyword>
<proteinExistence type="inferred from homology"/>
<dbReference type="Proteomes" id="UP000291343">
    <property type="component" value="Unassembled WGS sequence"/>
</dbReference>
<dbReference type="GO" id="GO:0005634">
    <property type="term" value="C:nucleus"/>
    <property type="evidence" value="ECO:0007669"/>
    <property type="project" value="TreeGrafter"/>
</dbReference>
<dbReference type="STRING" id="195883.A0A482X480"/>
<dbReference type="OrthoDB" id="37886at2759"/>
<dbReference type="InterPro" id="IPR001464">
    <property type="entry name" value="Annexin"/>
</dbReference>
<comment type="similarity">
    <text evidence="1 4">Belongs to the annexin family.</text>
</comment>
<dbReference type="GO" id="GO:0005737">
    <property type="term" value="C:cytoplasm"/>
    <property type="evidence" value="ECO:0007669"/>
    <property type="project" value="TreeGrafter"/>
</dbReference>
<dbReference type="FunFam" id="1.10.220.10:FF:000005">
    <property type="entry name" value="Annexin"/>
    <property type="match status" value="1"/>
</dbReference>
<evidence type="ECO:0000256" key="4">
    <source>
        <dbReference type="RuleBase" id="RU003540"/>
    </source>
</evidence>
<dbReference type="GO" id="GO:0005886">
    <property type="term" value="C:plasma membrane"/>
    <property type="evidence" value="ECO:0007669"/>
    <property type="project" value="TreeGrafter"/>
</dbReference>
<dbReference type="InterPro" id="IPR037104">
    <property type="entry name" value="Annexin_sf"/>
</dbReference>
<evidence type="ECO:0000256" key="2">
    <source>
        <dbReference type="ARBA" id="ARBA00022737"/>
    </source>
</evidence>
<feature type="chain" id="PRO_5019713751" description="Annexin" evidence="5">
    <location>
        <begin position="24"/>
        <end position="352"/>
    </location>
</feature>
<dbReference type="InParanoid" id="A0A482X480"/>
<comment type="caution">
    <text evidence="6">The sequence shown here is derived from an EMBL/GenBank/DDBJ whole genome shotgun (WGS) entry which is preliminary data.</text>
</comment>
<dbReference type="GO" id="GO:0012506">
    <property type="term" value="C:vesicle membrane"/>
    <property type="evidence" value="ECO:0007669"/>
    <property type="project" value="TreeGrafter"/>
</dbReference>
<dbReference type="PRINTS" id="PR00196">
    <property type="entry name" value="ANNEXIN"/>
</dbReference>
<dbReference type="AlphaFoldDB" id="A0A482X480"/>
<dbReference type="Pfam" id="PF00191">
    <property type="entry name" value="Annexin"/>
    <property type="match status" value="2"/>
</dbReference>
<keyword evidence="2 4" id="KW-0677">Repeat</keyword>